<dbReference type="InterPro" id="IPR015879">
    <property type="entry name" value="Ring_hydroxy_dOase_asu_C_dom"/>
</dbReference>
<proteinExistence type="predicted"/>
<keyword evidence="4 8" id="KW-0560">Oxidoreductase</keyword>
<protein>
    <submittedName>
        <fullName evidence="8">Anthranilate 1,2-dioxygenase large subunit</fullName>
        <ecNumber evidence="8">1.14.12.1</ecNumber>
    </submittedName>
</protein>
<keyword evidence="2" id="KW-0001">2Fe-2S</keyword>
<keyword evidence="6" id="KW-0411">Iron-sulfur</keyword>
<keyword evidence="5" id="KW-0408">Iron</keyword>
<evidence type="ECO:0000259" key="7">
    <source>
        <dbReference type="PROSITE" id="PS51296"/>
    </source>
</evidence>
<name>A0A3P5XAH6_9RHOB</name>
<feature type="domain" description="Rieske" evidence="7">
    <location>
        <begin position="43"/>
        <end position="151"/>
    </location>
</feature>
<dbReference type="GO" id="GO:0051537">
    <property type="term" value="F:2 iron, 2 sulfur cluster binding"/>
    <property type="evidence" value="ECO:0007669"/>
    <property type="project" value="UniProtKB-KW"/>
</dbReference>
<gene>
    <name evidence="8" type="primary">antA_4</name>
    <name evidence="8" type="ORF">XINFAN_03010</name>
</gene>
<dbReference type="PRINTS" id="PR00090">
    <property type="entry name" value="RNGDIOXGNASE"/>
</dbReference>
<dbReference type="GO" id="GO:0018618">
    <property type="term" value="F:anthranilate 1,2-dioxygenase (deaminating, decarboxylating) activity"/>
    <property type="evidence" value="ECO:0007669"/>
    <property type="project" value="UniProtKB-EC"/>
</dbReference>
<keyword evidence="3" id="KW-0479">Metal-binding</keyword>
<dbReference type="Gene3D" id="3.90.380.10">
    <property type="entry name" value="Naphthalene 1,2-dioxygenase Alpha Subunit, Chain A, domain 1"/>
    <property type="match status" value="2"/>
</dbReference>
<dbReference type="EMBL" id="UXAW01000086">
    <property type="protein sequence ID" value="VDC31629.1"/>
    <property type="molecule type" value="Genomic_DNA"/>
</dbReference>
<evidence type="ECO:0000256" key="6">
    <source>
        <dbReference type="ARBA" id="ARBA00023014"/>
    </source>
</evidence>
<dbReference type="InterPro" id="IPR001663">
    <property type="entry name" value="Rng_hydr_dOase-A"/>
</dbReference>
<evidence type="ECO:0000256" key="2">
    <source>
        <dbReference type="ARBA" id="ARBA00022714"/>
    </source>
</evidence>
<dbReference type="PANTHER" id="PTHR43756:SF5">
    <property type="entry name" value="CHOLINE MONOOXYGENASE, CHLOROPLASTIC"/>
    <property type="match status" value="1"/>
</dbReference>
<keyword evidence="8" id="KW-0223">Dioxygenase</keyword>
<dbReference type="InterPro" id="IPR017941">
    <property type="entry name" value="Rieske_2Fe-2S"/>
</dbReference>
<dbReference type="RefSeq" id="WP_124087728.1">
    <property type="nucleotide sequence ID" value="NZ_UXAW01000086.1"/>
</dbReference>
<dbReference type="Pfam" id="PF00355">
    <property type="entry name" value="Rieske"/>
    <property type="match status" value="1"/>
</dbReference>
<dbReference type="Pfam" id="PF00848">
    <property type="entry name" value="Ring_hydroxyl_A"/>
    <property type="match status" value="2"/>
</dbReference>
<comment type="cofactor">
    <cofactor evidence="1">
        <name>Fe cation</name>
        <dbReference type="ChEBI" id="CHEBI:24875"/>
    </cofactor>
</comment>
<dbReference type="GO" id="GO:0005506">
    <property type="term" value="F:iron ion binding"/>
    <property type="evidence" value="ECO:0007669"/>
    <property type="project" value="InterPro"/>
</dbReference>
<dbReference type="PROSITE" id="PS51296">
    <property type="entry name" value="RIESKE"/>
    <property type="match status" value="1"/>
</dbReference>
<accession>A0A3P5XAH6</accession>
<dbReference type="CDD" id="cd03469">
    <property type="entry name" value="Rieske_RO_Alpha_N"/>
    <property type="match status" value="1"/>
</dbReference>
<evidence type="ECO:0000313" key="8">
    <source>
        <dbReference type="EMBL" id="VDC31629.1"/>
    </source>
</evidence>
<dbReference type="Gene3D" id="2.102.10.10">
    <property type="entry name" value="Rieske [2Fe-2S] iron-sulphur domain"/>
    <property type="match status" value="1"/>
</dbReference>
<evidence type="ECO:0000313" key="9">
    <source>
        <dbReference type="Proteomes" id="UP000277498"/>
    </source>
</evidence>
<sequence length="350" mass="39067">MSPDTSHTPSDAPGIQYLNLDPGLYIRPEVFQEERALIFSRSWQFMGPVSDVAESGQYLAIDIAGIPVFAIRGRDGTLRGFKNVCRHRGAKLLADGTGKCGLIVCPYHKWSFADTGRLVQAPWYGKDPAIIPEDWPLEPVHLAEWRGLLFAAIEPVESLEDQLGDLPQELADEPVESYRATDTATVSFDANWKVYTDNFVEGYHIPGTHPAFFAAIDFEAFATTAHKGFVKMTAPPKDGLFYRGKWLWMWPNWTLSLFEGGMNVSRINPTSPHRTDQHYRFFFADTSEAGAAARAKSVEGTLSVVREDYEVCTETHRNYAAGAYSPGPLSGRHEKGVQYFQERVARALGL</sequence>
<dbReference type="SUPFAM" id="SSF55961">
    <property type="entry name" value="Bet v1-like"/>
    <property type="match status" value="1"/>
</dbReference>
<dbReference type="OrthoDB" id="7456916at2"/>
<organism evidence="8 9">
    <name type="scientific">Pseudogemmobacter humi</name>
    <dbReference type="NCBI Taxonomy" id="2483812"/>
    <lineage>
        <taxon>Bacteria</taxon>
        <taxon>Pseudomonadati</taxon>
        <taxon>Pseudomonadota</taxon>
        <taxon>Alphaproteobacteria</taxon>
        <taxon>Rhodobacterales</taxon>
        <taxon>Paracoccaceae</taxon>
        <taxon>Pseudogemmobacter</taxon>
    </lineage>
</organism>
<dbReference type="AlphaFoldDB" id="A0A3P5XAH6"/>
<dbReference type="Proteomes" id="UP000277498">
    <property type="component" value="Unassembled WGS sequence"/>
</dbReference>
<dbReference type="PANTHER" id="PTHR43756">
    <property type="entry name" value="CHOLINE MONOOXYGENASE, CHLOROPLASTIC"/>
    <property type="match status" value="1"/>
</dbReference>
<reference evidence="8 9" key="1">
    <citation type="submission" date="2018-11" db="EMBL/GenBank/DDBJ databases">
        <authorList>
            <person name="Criscuolo A."/>
        </authorList>
    </citation>
    <scope>NUCLEOTIDE SEQUENCE [LARGE SCALE GENOMIC DNA]</scope>
    <source>
        <strain evidence="8">ACIP111625</strain>
    </source>
</reference>
<keyword evidence="9" id="KW-1185">Reference proteome</keyword>
<evidence type="ECO:0000256" key="1">
    <source>
        <dbReference type="ARBA" id="ARBA00001962"/>
    </source>
</evidence>
<evidence type="ECO:0000256" key="5">
    <source>
        <dbReference type="ARBA" id="ARBA00023004"/>
    </source>
</evidence>
<dbReference type="EC" id="1.14.12.1" evidence="8"/>
<evidence type="ECO:0000256" key="3">
    <source>
        <dbReference type="ARBA" id="ARBA00022723"/>
    </source>
</evidence>
<dbReference type="SUPFAM" id="SSF50022">
    <property type="entry name" value="ISP domain"/>
    <property type="match status" value="1"/>
</dbReference>
<dbReference type="InterPro" id="IPR036922">
    <property type="entry name" value="Rieske_2Fe-2S_sf"/>
</dbReference>
<evidence type="ECO:0000256" key="4">
    <source>
        <dbReference type="ARBA" id="ARBA00023002"/>
    </source>
</evidence>